<sequence length="371" mass="41713">MNNQKFKSLIILYAAYAWFSRVSSSIIPAYLLGRGISTNQMFLANALQFIPMLLVLLFVRIPTAKLSWRLAIISGLLAVVSIVNIQFDFQIYLTYILAGISLALFFIYYNVGHFLYTPKDKTGVSGGVMYAISPAISIFAPIIAGSLAILNINYLWFISLLSFGLAYSLTFRQTDFKISYKIIESLRSIKAIRIPIFLEGIWEAILFSFIPLSTLHFISSLAGYGQYLGYLSLIGTIAGLLLGHFSDKIKKRSFLLTPISLILAFATVGLIFGLKSFSIWIIITSLIQFMVPIFWNISTALMIDQNLDLKVAFPGREIVLAFGRLLGLAFTYICIVNSQINLLLITLALVILALPIYLYYQSKITRRFIYR</sequence>
<organism evidence="2 3">
    <name type="scientific">Candidatus Collierbacteria bacterium CG10_big_fil_rev_8_21_14_0_10_44_9</name>
    <dbReference type="NCBI Taxonomy" id="1974535"/>
    <lineage>
        <taxon>Bacteria</taxon>
        <taxon>Candidatus Collieribacteriota</taxon>
    </lineage>
</organism>
<name>A0A2H0VI75_9BACT</name>
<dbReference type="InterPro" id="IPR036259">
    <property type="entry name" value="MFS_trans_sf"/>
</dbReference>
<proteinExistence type="predicted"/>
<evidence type="ECO:0000256" key="1">
    <source>
        <dbReference type="SAM" id="Phobius"/>
    </source>
</evidence>
<dbReference type="Proteomes" id="UP000230796">
    <property type="component" value="Unassembled WGS sequence"/>
</dbReference>
<feature type="transmembrane region" description="Helical" evidence="1">
    <location>
        <begin position="224"/>
        <end position="242"/>
    </location>
</feature>
<feature type="transmembrane region" description="Helical" evidence="1">
    <location>
        <begin position="93"/>
        <end position="116"/>
    </location>
</feature>
<feature type="transmembrane region" description="Helical" evidence="1">
    <location>
        <begin position="66"/>
        <end position="87"/>
    </location>
</feature>
<evidence type="ECO:0000313" key="3">
    <source>
        <dbReference type="Proteomes" id="UP000230796"/>
    </source>
</evidence>
<keyword evidence="1" id="KW-0812">Transmembrane</keyword>
<accession>A0A2H0VI75</accession>
<dbReference type="EMBL" id="PFAF01000059">
    <property type="protein sequence ID" value="PIR98802.1"/>
    <property type="molecule type" value="Genomic_DNA"/>
</dbReference>
<evidence type="ECO:0008006" key="4">
    <source>
        <dbReference type="Google" id="ProtNLM"/>
    </source>
</evidence>
<evidence type="ECO:0000313" key="2">
    <source>
        <dbReference type="EMBL" id="PIR98802.1"/>
    </source>
</evidence>
<dbReference type="SUPFAM" id="SSF103473">
    <property type="entry name" value="MFS general substrate transporter"/>
    <property type="match status" value="1"/>
</dbReference>
<feature type="transmembrane region" description="Helical" evidence="1">
    <location>
        <begin position="318"/>
        <end position="336"/>
    </location>
</feature>
<feature type="transmembrane region" description="Helical" evidence="1">
    <location>
        <begin position="279"/>
        <end position="297"/>
    </location>
</feature>
<feature type="transmembrane region" description="Helical" evidence="1">
    <location>
        <begin position="342"/>
        <end position="360"/>
    </location>
</feature>
<keyword evidence="1" id="KW-1133">Transmembrane helix</keyword>
<gene>
    <name evidence="2" type="ORF">COT87_02845</name>
</gene>
<reference evidence="3" key="1">
    <citation type="submission" date="2017-09" db="EMBL/GenBank/DDBJ databases">
        <title>Depth-based differentiation of microbial function through sediment-hosted aquifers and enrichment of novel symbionts in the deep terrestrial subsurface.</title>
        <authorList>
            <person name="Probst A.J."/>
            <person name="Ladd B."/>
            <person name="Jarett J.K."/>
            <person name="Geller-Mcgrath D.E."/>
            <person name="Sieber C.M.K."/>
            <person name="Emerson J.B."/>
            <person name="Anantharaman K."/>
            <person name="Thomas B.C."/>
            <person name="Malmstrom R."/>
            <person name="Stieglmeier M."/>
            <person name="Klingl A."/>
            <person name="Woyke T."/>
            <person name="Ryan C.M."/>
            <person name="Banfield J.F."/>
        </authorList>
    </citation>
    <scope>NUCLEOTIDE SEQUENCE [LARGE SCALE GENOMIC DNA]</scope>
</reference>
<feature type="transmembrane region" description="Helical" evidence="1">
    <location>
        <begin position="254"/>
        <end position="273"/>
    </location>
</feature>
<comment type="caution">
    <text evidence="2">The sequence shown here is derived from an EMBL/GenBank/DDBJ whole genome shotgun (WGS) entry which is preliminary data.</text>
</comment>
<keyword evidence="1" id="KW-0472">Membrane</keyword>
<protein>
    <recommendedName>
        <fullName evidence="4">Major facilitator superfamily (MFS) profile domain-containing protein</fullName>
    </recommendedName>
</protein>
<feature type="transmembrane region" description="Helical" evidence="1">
    <location>
        <begin position="154"/>
        <end position="171"/>
    </location>
</feature>
<feature type="transmembrane region" description="Helical" evidence="1">
    <location>
        <begin position="128"/>
        <end position="148"/>
    </location>
</feature>
<feature type="transmembrane region" description="Helical" evidence="1">
    <location>
        <begin position="192"/>
        <end position="212"/>
    </location>
</feature>
<dbReference type="AlphaFoldDB" id="A0A2H0VI75"/>
<feature type="transmembrane region" description="Helical" evidence="1">
    <location>
        <begin position="40"/>
        <end position="59"/>
    </location>
</feature>